<evidence type="ECO:0000313" key="1">
    <source>
        <dbReference type="EMBL" id="TBU80685.1"/>
    </source>
</evidence>
<dbReference type="Proteomes" id="UP000292302">
    <property type="component" value="Unassembled WGS sequence"/>
</dbReference>
<evidence type="ECO:0000313" key="2">
    <source>
        <dbReference type="Proteomes" id="UP000292302"/>
    </source>
</evidence>
<reference evidence="1 2" key="1">
    <citation type="submission" date="2018-06" db="EMBL/GenBank/DDBJ databases">
        <title>Three novel Pseudomonas species isolated from symptomatic oak.</title>
        <authorList>
            <person name="Bueno-Gonzalez V."/>
            <person name="Brady C."/>
        </authorList>
    </citation>
    <scope>NUCLEOTIDE SEQUENCE [LARGE SCALE GENOMIC DNA]</scope>
    <source>
        <strain evidence="1 2">P9A</strain>
    </source>
</reference>
<organism evidence="1 2">
    <name type="scientific">Phytopseudomonas daroniae</name>
    <dbReference type="NCBI Taxonomy" id="2487519"/>
    <lineage>
        <taxon>Bacteria</taxon>
        <taxon>Pseudomonadati</taxon>
        <taxon>Pseudomonadota</taxon>
        <taxon>Gammaproteobacteria</taxon>
        <taxon>Pseudomonadales</taxon>
        <taxon>Pseudomonadaceae</taxon>
        <taxon>Phytopseudomonas</taxon>
    </lineage>
</organism>
<accession>A0A4Q9QNJ6</accession>
<sequence>MPSLGLKPCSLDADLNARRSPIRPTRSIRQMATSHQTDSSDLRTQDAVMRNLQLGHKLLLAATLVVRVAFTPFSLDNDSRQR</sequence>
<gene>
    <name evidence="1" type="ORF">DNK06_09315</name>
</gene>
<comment type="caution">
    <text evidence="1">The sequence shown here is derived from an EMBL/GenBank/DDBJ whole genome shotgun (WGS) entry which is preliminary data.</text>
</comment>
<protein>
    <submittedName>
        <fullName evidence="1">Uncharacterized protein</fullName>
    </submittedName>
</protein>
<name>A0A4Q9QNJ6_9GAMM</name>
<dbReference type="AlphaFoldDB" id="A0A4Q9QNJ6"/>
<proteinExistence type="predicted"/>
<keyword evidence="2" id="KW-1185">Reference proteome</keyword>
<dbReference type="EMBL" id="QJUI01000007">
    <property type="protein sequence ID" value="TBU80685.1"/>
    <property type="molecule type" value="Genomic_DNA"/>
</dbReference>